<keyword evidence="1" id="KW-0812">Transmembrane</keyword>
<accession>A0ABQ5CSB9</accession>
<name>A0ABQ5CSB9_9ASTR</name>
<reference evidence="2" key="2">
    <citation type="submission" date="2022-01" db="EMBL/GenBank/DDBJ databases">
        <authorList>
            <person name="Yamashiro T."/>
            <person name="Shiraishi A."/>
            <person name="Satake H."/>
            <person name="Nakayama K."/>
        </authorList>
    </citation>
    <scope>NUCLEOTIDE SEQUENCE</scope>
</reference>
<keyword evidence="3" id="KW-1185">Reference proteome</keyword>
<feature type="transmembrane region" description="Helical" evidence="1">
    <location>
        <begin position="115"/>
        <end position="136"/>
    </location>
</feature>
<reference evidence="2" key="1">
    <citation type="journal article" date="2022" name="Int. J. Mol. Sci.">
        <title>Draft Genome of Tanacetum Coccineum: Genomic Comparison of Closely Related Tanacetum-Family Plants.</title>
        <authorList>
            <person name="Yamashiro T."/>
            <person name="Shiraishi A."/>
            <person name="Nakayama K."/>
            <person name="Satake H."/>
        </authorList>
    </citation>
    <scope>NUCLEOTIDE SEQUENCE</scope>
</reference>
<dbReference type="Proteomes" id="UP001151760">
    <property type="component" value="Unassembled WGS sequence"/>
</dbReference>
<keyword evidence="1" id="KW-0472">Membrane</keyword>
<proteinExistence type="predicted"/>
<evidence type="ECO:0000313" key="3">
    <source>
        <dbReference type="Proteomes" id="UP001151760"/>
    </source>
</evidence>
<sequence length="147" mass="16191">MIAAPRVGATARLFPYMGWSSAIRKGFFKSEIENVGTKSRAAHCLPGSRISSRAAGRSSVESFYWNLSLRSLLELCLAVGLRSSSYLHYNLISGLGSLNNQISSTRDAFALDLDMGFFVLEITSLIPFFFSCFPVLGCNYTRKRVSA</sequence>
<dbReference type="EMBL" id="BQNB010014507">
    <property type="protein sequence ID" value="GJT29012.1"/>
    <property type="molecule type" value="Genomic_DNA"/>
</dbReference>
<protein>
    <submittedName>
        <fullName evidence="2">Uncharacterized protein</fullName>
    </submittedName>
</protein>
<gene>
    <name evidence="2" type="ORF">Tco_0909287</name>
</gene>
<keyword evidence="1" id="KW-1133">Transmembrane helix</keyword>
<comment type="caution">
    <text evidence="2">The sequence shown here is derived from an EMBL/GenBank/DDBJ whole genome shotgun (WGS) entry which is preliminary data.</text>
</comment>
<organism evidence="2 3">
    <name type="scientific">Tanacetum coccineum</name>
    <dbReference type="NCBI Taxonomy" id="301880"/>
    <lineage>
        <taxon>Eukaryota</taxon>
        <taxon>Viridiplantae</taxon>
        <taxon>Streptophyta</taxon>
        <taxon>Embryophyta</taxon>
        <taxon>Tracheophyta</taxon>
        <taxon>Spermatophyta</taxon>
        <taxon>Magnoliopsida</taxon>
        <taxon>eudicotyledons</taxon>
        <taxon>Gunneridae</taxon>
        <taxon>Pentapetalae</taxon>
        <taxon>asterids</taxon>
        <taxon>campanulids</taxon>
        <taxon>Asterales</taxon>
        <taxon>Asteraceae</taxon>
        <taxon>Asteroideae</taxon>
        <taxon>Anthemideae</taxon>
        <taxon>Anthemidinae</taxon>
        <taxon>Tanacetum</taxon>
    </lineage>
</organism>
<evidence type="ECO:0000313" key="2">
    <source>
        <dbReference type="EMBL" id="GJT29012.1"/>
    </source>
</evidence>
<evidence type="ECO:0000256" key="1">
    <source>
        <dbReference type="SAM" id="Phobius"/>
    </source>
</evidence>